<gene>
    <name evidence="2" type="ORF">ACED38_06765</name>
</gene>
<dbReference type="SMART" id="SM00530">
    <property type="entry name" value="HTH_XRE"/>
    <property type="match status" value="1"/>
</dbReference>
<keyword evidence="3" id="KW-1185">Reference proteome</keyword>
<protein>
    <submittedName>
        <fullName evidence="2">Helix-turn-helix transcriptional regulator</fullName>
    </submittedName>
</protein>
<dbReference type="Pfam" id="PF01381">
    <property type="entry name" value="HTH_3"/>
    <property type="match status" value="1"/>
</dbReference>
<name>A0ABV4M4Z7_9VIBR</name>
<dbReference type="InterPro" id="IPR010982">
    <property type="entry name" value="Lambda_DNA-bd_dom_sf"/>
</dbReference>
<dbReference type="PROSITE" id="PS50943">
    <property type="entry name" value="HTH_CROC1"/>
    <property type="match status" value="1"/>
</dbReference>
<dbReference type="Gene3D" id="1.10.260.40">
    <property type="entry name" value="lambda repressor-like DNA-binding domains"/>
    <property type="match status" value="1"/>
</dbReference>
<sequence>MNRNDFPNELKRLREERDLSQEDLASLLACSHRVFDGVNQVMISKWERGETKTSLLRRLGISNFLSQHYEYDSKETEVISPSVKLSEIPVNQDISYSYAIDNVDSYTIKTIPSDSWNDILSIHSKLYSVDFLKFYKAEHLSVDNLVIHIFYCKGLMVGHIVYDKKTSMLLSVGSISLSIRQQVLQYMAECMAKKSLIIPVHDPAMAQFLYDLYLEPKRSMFGLFLFTVDFASLVSNPFYQNVSEVGGQSFRYFRYFSQKIKKKSIEFVL</sequence>
<evidence type="ECO:0000313" key="3">
    <source>
        <dbReference type="Proteomes" id="UP001569153"/>
    </source>
</evidence>
<accession>A0ABV4M4Z7</accession>
<dbReference type="Proteomes" id="UP001569153">
    <property type="component" value="Unassembled WGS sequence"/>
</dbReference>
<dbReference type="EMBL" id="JBGOOT010000003">
    <property type="protein sequence ID" value="MEZ8194590.1"/>
    <property type="molecule type" value="Genomic_DNA"/>
</dbReference>
<proteinExistence type="predicted"/>
<dbReference type="RefSeq" id="WP_371730026.1">
    <property type="nucleotide sequence ID" value="NZ_JBGOOT010000003.1"/>
</dbReference>
<comment type="caution">
    <text evidence="2">The sequence shown here is derived from an EMBL/GenBank/DDBJ whole genome shotgun (WGS) entry which is preliminary data.</text>
</comment>
<organism evidence="2 3">
    <name type="scientific">Vibrio cortegadensis</name>
    <dbReference type="NCBI Taxonomy" id="1328770"/>
    <lineage>
        <taxon>Bacteria</taxon>
        <taxon>Pseudomonadati</taxon>
        <taxon>Pseudomonadota</taxon>
        <taxon>Gammaproteobacteria</taxon>
        <taxon>Vibrionales</taxon>
        <taxon>Vibrionaceae</taxon>
        <taxon>Vibrio</taxon>
    </lineage>
</organism>
<dbReference type="CDD" id="cd00093">
    <property type="entry name" value="HTH_XRE"/>
    <property type="match status" value="1"/>
</dbReference>
<feature type="domain" description="HTH cro/C1-type" evidence="1">
    <location>
        <begin position="10"/>
        <end position="55"/>
    </location>
</feature>
<reference evidence="2 3" key="1">
    <citation type="submission" date="2024-06" db="EMBL/GenBank/DDBJ databases">
        <authorList>
            <person name="Steensen K."/>
            <person name="Seneca J."/>
            <person name="Bartlau N."/>
            <person name="Yu A.X."/>
            <person name="Polz M.F."/>
        </authorList>
    </citation>
    <scope>NUCLEOTIDE SEQUENCE [LARGE SCALE GENOMIC DNA]</scope>
    <source>
        <strain evidence="2 3">FF146</strain>
    </source>
</reference>
<dbReference type="InterPro" id="IPR001387">
    <property type="entry name" value="Cro/C1-type_HTH"/>
</dbReference>
<dbReference type="SUPFAM" id="SSF47413">
    <property type="entry name" value="lambda repressor-like DNA-binding domains"/>
    <property type="match status" value="1"/>
</dbReference>
<evidence type="ECO:0000313" key="2">
    <source>
        <dbReference type="EMBL" id="MEZ8194590.1"/>
    </source>
</evidence>
<evidence type="ECO:0000259" key="1">
    <source>
        <dbReference type="PROSITE" id="PS50943"/>
    </source>
</evidence>